<keyword evidence="3" id="KW-1185">Reference proteome</keyword>
<dbReference type="PaxDb" id="35128-Thaps11794"/>
<dbReference type="OMA" id="INCAHLH"/>
<reference evidence="2 3" key="2">
    <citation type="journal article" date="2008" name="Nature">
        <title>The Phaeodactylum genome reveals the evolutionary history of diatom genomes.</title>
        <authorList>
            <person name="Bowler C."/>
            <person name="Allen A.E."/>
            <person name="Badger J.H."/>
            <person name="Grimwood J."/>
            <person name="Jabbari K."/>
            <person name="Kuo A."/>
            <person name="Maheswari U."/>
            <person name="Martens C."/>
            <person name="Maumus F."/>
            <person name="Otillar R.P."/>
            <person name="Rayko E."/>
            <person name="Salamov A."/>
            <person name="Vandepoele K."/>
            <person name="Beszteri B."/>
            <person name="Gruber A."/>
            <person name="Heijde M."/>
            <person name="Katinka M."/>
            <person name="Mock T."/>
            <person name="Valentin K."/>
            <person name="Verret F."/>
            <person name="Berges J.A."/>
            <person name="Brownlee C."/>
            <person name="Cadoret J.P."/>
            <person name="Chiovitti A."/>
            <person name="Choi C.J."/>
            <person name="Coesel S."/>
            <person name="De Martino A."/>
            <person name="Detter J.C."/>
            <person name="Durkin C."/>
            <person name="Falciatore A."/>
            <person name="Fournet J."/>
            <person name="Haruta M."/>
            <person name="Huysman M.J."/>
            <person name="Jenkins B.D."/>
            <person name="Jiroutova K."/>
            <person name="Jorgensen R.E."/>
            <person name="Joubert Y."/>
            <person name="Kaplan A."/>
            <person name="Kroger N."/>
            <person name="Kroth P.G."/>
            <person name="La Roche J."/>
            <person name="Lindquist E."/>
            <person name="Lommer M."/>
            <person name="Martin-Jezequel V."/>
            <person name="Lopez P.J."/>
            <person name="Lucas S."/>
            <person name="Mangogna M."/>
            <person name="McGinnis K."/>
            <person name="Medlin L.K."/>
            <person name="Montsant A."/>
            <person name="Oudot-Le Secq M.P."/>
            <person name="Napoli C."/>
            <person name="Obornik M."/>
            <person name="Parker M.S."/>
            <person name="Petit J.L."/>
            <person name="Porcel B.M."/>
            <person name="Poulsen N."/>
            <person name="Robison M."/>
            <person name="Rychlewski L."/>
            <person name="Rynearson T.A."/>
            <person name="Schmutz J."/>
            <person name="Shapiro H."/>
            <person name="Siaut M."/>
            <person name="Stanley M."/>
            <person name="Sussman M.R."/>
            <person name="Taylor A.R."/>
            <person name="Vardi A."/>
            <person name="von Dassow P."/>
            <person name="Vyverman W."/>
            <person name="Willis A."/>
            <person name="Wyrwicz L.S."/>
            <person name="Rokhsar D.S."/>
            <person name="Weissenbach J."/>
            <person name="Armbrust E.V."/>
            <person name="Green B.R."/>
            <person name="Van de Peer Y."/>
            <person name="Grigoriev I.V."/>
        </authorList>
    </citation>
    <scope>NUCLEOTIDE SEQUENCE [LARGE SCALE GENOMIC DNA]</scope>
    <source>
        <strain evidence="2 3">CCMP1335</strain>
    </source>
</reference>
<dbReference type="HOGENOM" id="CLU_570517_0_0_1"/>
<feature type="region of interest" description="Disordered" evidence="1">
    <location>
        <begin position="279"/>
        <end position="311"/>
    </location>
</feature>
<dbReference type="KEGG" id="tps:THAPSDRAFT_11794"/>
<proteinExistence type="predicted"/>
<dbReference type="EMBL" id="CM000653">
    <property type="protein sequence ID" value="EED87643.1"/>
    <property type="molecule type" value="Genomic_DNA"/>
</dbReference>
<accession>B8CFK3</accession>
<evidence type="ECO:0000313" key="3">
    <source>
        <dbReference type="Proteomes" id="UP000001449"/>
    </source>
</evidence>
<dbReference type="AlphaFoldDB" id="B8CFK3"/>
<sequence>MKLSPILPLMMSIIDPSLALLHPSHQPRLHLRFTHHTRQTTSYHRHDTSLAYKPSDSDNEGDNNVWTVLANTERWISDTLEKSNRSAASRNTNTAESKPENEKKMHFADEKQSASAAANNPYARKEVTYACETAGELAGVVGGVFRRVREARELGERHGRESLLDKPTTLRQTNVVVIPNCDEISEFRTFDSLVQAINQARRKARDFVIKKEECDDMRKDWVVSINCAHLHPDYGQQTPEETLAAMKQEEEEGEVDVNLQEYKKRRDEARRSPYPSVIVEVQSTPPPDFGSRSPLAQDQQQQQEAPQMKIDADEGVTSEDVKRLEALFGMSAASKKADDAFYDALGDAFGKKQVEAQTPLSVAQHWVLANDPQFDEKTSTFTTSDTRHVDAAFEYCFNTLAMINDPSTPEPKRGQKSYIVLPNFLPTSATSFDRFAGQVSNIIRHMPNVSEKVLISTYHPEHCDGGTRSPVPIFVVTWK</sequence>
<reference evidence="2 3" key="1">
    <citation type="journal article" date="2004" name="Science">
        <title>The genome of the diatom Thalassiosira pseudonana: ecology, evolution, and metabolism.</title>
        <authorList>
            <person name="Armbrust E.V."/>
            <person name="Berges J.A."/>
            <person name="Bowler C."/>
            <person name="Green B.R."/>
            <person name="Martinez D."/>
            <person name="Putnam N.H."/>
            <person name="Zhou S."/>
            <person name="Allen A.E."/>
            <person name="Apt K.E."/>
            <person name="Bechner M."/>
            <person name="Brzezinski M.A."/>
            <person name="Chaal B.K."/>
            <person name="Chiovitti A."/>
            <person name="Davis A.K."/>
            <person name="Demarest M.S."/>
            <person name="Detter J.C."/>
            <person name="Glavina T."/>
            <person name="Goodstein D."/>
            <person name="Hadi M.Z."/>
            <person name="Hellsten U."/>
            <person name="Hildebrand M."/>
            <person name="Jenkins B.D."/>
            <person name="Jurka J."/>
            <person name="Kapitonov V.V."/>
            <person name="Kroger N."/>
            <person name="Lau W.W."/>
            <person name="Lane T.W."/>
            <person name="Larimer F.W."/>
            <person name="Lippmeier J.C."/>
            <person name="Lucas S."/>
            <person name="Medina M."/>
            <person name="Montsant A."/>
            <person name="Obornik M."/>
            <person name="Parker M.S."/>
            <person name="Palenik B."/>
            <person name="Pazour G.J."/>
            <person name="Richardson P.M."/>
            <person name="Rynearson T.A."/>
            <person name="Saito M.A."/>
            <person name="Schwartz D.C."/>
            <person name="Thamatrakoln K."/>
            <person name="Valentin K."/>
            <person name="Vardi A."/>
            <person name="Wilkerson F.P."/>
            <person name="Rokhsar D.S."/>
        </authorList>
    </citation>
    <scope>NUCLEOTIDE SEQUENCE [LARGE SCALE GENOMIC DNA]</scope>
    <source>
        <strain evidence="2 3">CCMP1335</strain>
    </source>
</reference>
<dbReference type="Proteomes" id="UP000001449">
    <property type="component" value="Chromosome 22"/>
</dbReference>
<evidence type="ECO:0000313" key="2">
    <source>
        <dbReference type="EMBL" id="EED87643.1"/>
    </source>
</evidence>
<evidence type="ECO:0000256" key="1">
    <source>
        <dbReference type="SAM" id="MobiDB-lite"/>
    </source>
</evidence>
<protein>
    <submittedName>
        <fullName evidence="2">Uncharacterized protein</fullName>
    </submittedName>
</protein>
<dbReference type="eggNOG" id="ENOG502SIUT">
    <property type="taxonomic scope" value="Eukaryota"/>
</dbReference>
<feature type="region of interest" description="Disordered" evidence="1">
    <location>
        <begin position="79"/>
        <end position="118"/>
    </location>
</feature>
<feature type="compositionally biased region" description="Polar residues" evidence="1">
    <location>
        <begin position="85"/>
        <end position="96"/>
    </location>
</feature>
<dbReference type="InParanoid" id="B8CFK3"/>
<feature type="compositionally biased region" description="Basic and acidic residues" evidence="1">
    <location>
        <begin position="97"/>
        <end position="112"/>
    </location>
</feature>
<name>B8CFK3_THAPS</name>
<dbReference type="RefSeq" id="XP_002294863.1">
    <property type="nucleotide sequence ID" value="XM_002294827.1"/>
</dbReference>
<dbReference type="GeneID" id="7443879"/>
<organism evidence="2 3">
    <name type="scientific">Thalassiosira pseudonana</name>
    <name type="common">Marine diatom</name>
    <name type="synonym">Cyclotella nana</name>
    <dbReference type="NCBI Taxonomy" id="35128"/>
    <lineage>
        <taxon>Eukaryota</taxon>
        <taxon>Sar</taxon>
        <taxon>Stramenopiles</taxon>
        <taxon>Ochrophyta</taxon>
        <taxon>Bacillariophyta</taxon>
        <taxon>Coscinodiscophyceae</taxon>
        <taxon>Thalassiosirophycidae</taxon>
        <taxon>Thalassiosirales</taxon>
        <taxon>Thalassiosiraceae</taxon>
        <taxon>Thalassiosira</taxon>
    </lineage>
</organism>
<gene>
    <name evidence="2" type="ORF">THAPSDRAFT_11794</name>
</gene>